<feature type="signal peptide" evidence="1">
    <location>
        <begin position="1"/>
        <end position="19"/>
    </location>
</feature>
<organism evidence="2 4">
    <name type="scientific">Puccinia coronata f. sp. avenae</name>
    <dbReference type="NCBI Taxonomy" id="200324"/>
    <lineage>
        <taxon>Eukaryota</taxon>
        <taxon>Fungi</taxon>
        <taxon>Dikarya</taxon>
        <taxon>Basidiomycota</taxon>
        <taxon>Pucciniomycotina</taxon>
        <taxon>Pucciniomycetes</taxon>
        <taxon>Pucciniales</taxon>
        <taxon>Pucciniaceae</taxon>
        <taxon>Puccinia</taxon>
    </lineage>
</organism>
<keyword evidence="4" id="KW-1185">Reference proteome</keyword>
<dbReference type="Proteomes" id="UP000235388">
    <property type="component" value="Unassembled WGS sequence"/>
</dbReference>
<dbReference type="Proteomes" id="UP000235392">
    <property type="component" value="Unassembled WGS sequence"/>
</dbReference>
<dbReference type="EMBL" id="PGCI01000098">
    <property type="protein sequence ID" value="PLW40717.1"/>
    <property type="molecule type" value="Genomic_DNA"/>
</dbReference>
<comment type="caution">
    <text evidence="2">The sequence shown here is derived from an EMBL/GenBank/DDBJ whole genome shotgun (WGS) entry which is preliminary data.</text>
</comment>
<protein>
    <recommendedName>
        <fullName evidence="6">Ubiquitin 3 binding protein But2 C-terminal domain-containing protein</fullName>
    </recommendedName>
</protein>
<dbReference type="OrthoDB" id="2504656at2759"/>
<dbReference type="AlphaFoldDB" id="A0A2N5SFC2"/>
<evidence type="ECO:0000313" key="2">
    <source>
        <dbReference type="EMBL" id="PLW11923.1"/>
    </source>
</evidence>
<gene>
    <name evidence="2" type="ORF">PCANC_22010</name>
    <name evidence="3" type="ORF">PCASD_09321</name>
</gene>
<reference evidence="4 5" key="1">
    <citation type="submission" date="2017-11" db="EMBL/GenBank/DDBJ databases">
        <title>De novo assembly and phasing of dikaryotic genomes from two isolates of Puccinia coronata f. sp. avenae, the causal agent of oat crown rust.</title>
        <authorList>
            <person name="Miller M.E."/>
            <person name="Zhang Y."/>
            <person name="Omidvar V."/>
            <person name="Sperschneider J."/>
            <person name="Schwessinger B."/>
            <person name="Raley C."/>
            <person name="Palmer J.M."/>
            <person name="Garnica D."/>
            <person name="Upadhyaya N."/>
            <person name="Rathjen J."/>
            <person name="Taylor J.M."/>
            <person name="Park R.F."/>
            <person name="Dodds P.N."/>
            <person name="Hirsch C.D."/>
            <person name="Kianian S.F."/>
            <person name="Figueroa M."/>
        </authorList>
    </citation>
    <scope>NUCLEOTIDE SEQUENCE [LARGE SCALE GENOMIC DNA]</scope>
    <source>
        <strain evidence="2">12NC29</strain>
        <strain evidence="3">12SD80</strain>
    </source>
</reference>
<keyword evidence="1" id="KW-0732">Signal</keyword>
<proteinExistence type="predicted"/>
<feature type="chain" id="PRO_5015083568" description="Ubiquitin 3 binding protein But2 C-terminal domain-containing protein" evidence="1">
    <location>
        <begin position="20"/>
        <end position="202"/>
    </location>
</feature>
<sequence>MRHRLISFLSLSHIFLAFCQEPDGSLFANNTSPASFQELGPSVVAVEPSASIAKTAGPSGTLIQPKGGAIYKNHVGDVGNVEVIYRGVSDGTNDVGARTCTIDLHLVPVSRQSQTNSINLSNPAVIHLSYGLRPHDSGSSQPIWANFVPPPGACGDFHLVVYERQLYKDTVIHFQSAAPIIRFECANMLAPKVYPPNAISEL</sequence>
<dbReference type="EMBL" id="PGCJ01001000">
    <property type="protein sequence ID" value="PLW11923.1"/>
    <property type="molecule type" value="Genomic_DNA"/>
</dbReference>
<evidence type="ECO:0000256" key="1">
    <source>
        <dbReference type="SAM" id="SignalP"/>
    </source>
</evidence>
<evidence type="ECO:0000313" key="5">
    <source>
        <dbReference type="Proteomes" id="UP000235392"/>
    </source>
</evidence>
<accession>A0A2N5SFC2</accession>
<name>A0A2N5SFC2_9BASI</name>
<evidence type="ECO:0000313" key="4">
    <source>
        <dbReference type="Proteomes" id="UP000235388"/>
    </source>
</evidence>
<evidence type="ECO:0000313" key="3">
    <source>
        <dbReference type="EMBL" id="PLW40717.1"/>
    </source>
</evidence>
<evidence type="ECO:0008006" key="6">
    <source>
        <dbReference type="Google" id="ProtNLM"/>
    </source>
</evidence>